<protein>
    <recommendedName>
        <fullName evidence="1">BTB domain-containing protein</fullName>
    </recommendedName>
</protein>
<evidence type="ECO:0000259" key="1">
    <source>
        <dbReference type="PROSITE" id="PS50097"/>
    </source>
</evidence>
<dbReference type="PANTHER" id="PTHR47843:SF5">
    <property type="entry name" value="BTB_POZ DOMAIN PROTEIN"/>
    <property type="match status" value="1"/>
</dbReference>
<gene>
    <name evidence="2" type="ORF">BGW36DRAFT_306715</name>
</gene>
<dbReference type="Gene3D" id="3.30.710.10">
    <property type="entry name" value="Potassium Channel Kv1.1, Chain A"/>
    <property type="match status" value="1"/>
</dbReference>
<evidence type="ECO:0000313" key="2">
    <source>
        <dbReference type="EMBL" id="KAH8690589.1"/>
    </source>
</evidence>
<evidence type="ECO:0000313" key="3">
    <source>
        <dbReference type="Proteomes" id="UP001201262"/>
    </source>
</evidence>
<comment type="caution">
    <text evidence="2">The sequence shown here is derived from an EMBL/GenBank/DDBJ whole genome shotgun (WGS) entry which is preliminary data.</text>
</comment>
<name>A0AAD4KHL5_9EURO</name>
<sequence>YSDMTIECGWEPFFVHQCIVCPQCEYFEQFCSRGLYHNFLSENELLVAKMVGYLYTGDYTVENDSWNERPTKPNDPTAYLMAVPDVTTSIGHLTFHLKMLALAEKLYIPGLMKTAEHHVVKALNGMRSKDSFRNAIREIYSAPFEYMYIIRSVAVDYPIANMKKLRSAGCTGSEKALDNTFLREFPEFSNDLLLEMVDQF</sequence>
<reference evidence="2" key="1">
    <citation type="submission" date="2021-12" db="EMBL/GenBank/DDBJ databases">
        <title>Convergent genome expansion in fungi linked to evolution of root-endophyte symbiosis.</title>
        <authorList>
            <consortium name="DOE Joint Genome Institute"/>
            <person name="Ke Y.-H."/>
            <person name="Bonito G."/>
            <person name="Liao H.-L."/>
            <person name="Looney B."/>
            <person name="Rojas-Flechas A."/>
            <person name="Nash J."/>
            <person name="Hameed K."/>
            <person name="Schadt C."/>
            <person name="Martin F."/>
            <person name="Crous P.W."/>
            <person name="Miettinen O."/>
            <person name="Magnuson J.K."/>
            <person name="Labbe J."/>
            <person name="Jacobson D."/>
            <person name="Doktycz M.J."/>
            <person name="Veneault-Fourrey C."/>
            <person name="Kuo A."/>
            <person name="Mondo S."/>
            <person name="Calhoun S."/>
            <person name="Riley R."/>
            <person name="Ohm R."/>
            <person name="LaButti K."/>
            <person name="Andreopoulos B."/>
            <person name="Pangilinan J."/>
            <person name="Nolan M."/>
            <person name="Tritt A."/>
            <person name="Clum A."/>
            <person name="Lipzen A."/>
            <person name="Daum C."/>
            <person name="Barry K."/>
            <person name="Grigoriev I.V."/>
            <person name="Vilgalys R."/>
        </authorList>
    </citation>
    <scope>NUCLEOTIDE SEQUENCE</scope>
    <source>
        <strain evidence="2">PMI_201</strain>
    </source>
</reference>
<dbReference type="AlphaFoldDB" id="A0AAD4KHL5"/>
<accession>A0AAD4KHL5</accession>
<dbReference type="PROSITE" id="PS50097">
    <property type="entry name" value="BTB"/>
    <property type="match status" value="1"/>
</dbReference>
<dbReference type="EMBL" id="JAJTJA010000013">
    <property type="protein sequence ID" value="KAH8690589.1"/>
    <property type="molecule type" value="Genomic_DNA"/>
</dbReference>
<feature type="domain" description="BTB" evidence="1">
    <location>
        <begin position="2"/>
        <end position="63"/>
    </location>
</feature>
<proteinExistence type="predicted"/>
<dbReference type="GeneID" id="70242462"/>
<organism evidence="2 3">
    <name type="scientific">Talaromyces proteolyticus</name>
    <dbReference type="NCBI Taxonomy" id="1131652"/>
    <lineage>
        <taxon>Eukaryota</taxon>
        <taxon>Fungi</taxon>
        <taxon>Dikarya</taxon>
        <taxon>Ascomycota</taxon>
        <taxon>Pezizomycotina</taxon>
        <taxon>Eurotiomycetes</taxon>
        <taxon>Eurotiomycetidae</taxon>
        <taxon>Eurotiales</taxon>
        <taxon>Trichocomaceae</taxon>
        <taxon>Talaromyces</taxon>
        <taxon>Talaromyces sect. Bacilispori</taxon>
    </lineage>
</organism>
<dbReference type="RefSeq" id="XP_046066785.1">
    <property type="nucleotide sequence ID" value="XM_046212175.1"/>
</dbReference>
<dbReference type="SUPFAM" id="SSF54695">
    <property type="entry name" value="POZ domain"/>
    <property type="match status" value="1"/>
</dbReference>
<dbReference type="InterPro" id="IPR011333">
    <property type="entry name" value="SKP1/BTB/POZ_sf"/>
</dbReference>
<dbReference type="CDD" id="cd18186">
    <property type="entry name" value="BTB_POZ_ZBTB_KLHL-like"/>
    <property type="match status" value="1"/>
</dbReference>
<dbReference type="InterPro" id="IPR000210">
    <property type="entry name" value="BTB/POZ_dom"/>
</dbReference>
<keyword evidence="3" id="KW-1185">Reference proteome</keyword>
<feature type="non-terminal residue" evidence="2">
    <location>
        <position position="1"/>
    </location>
</feature>
<dbReference type="Proteomes" id="UP001201262">
    <property type="component" value="Unassembled WGS sequence"/>
</dbReference>
<dbReference type="PANTHER" id="PTHR47843">
    <property type="entry name" value="BTB DOMAIN-CONTAINING PROTEIN-RELATED"/>
    <property type="match status" value="1"/>
</dbReference>